<reference evidence="1 2" key="1">
    <citation type="submission" date="2022-09" db="EMBL/GenBank/DDBJ databases">
        <authorList>
            <person name="Kop L."/>
        </authorList>
    </citation>
    <scope>NUCLEOTIDE SEQUENCE [LARGE SCALE GENOMIC DNA]</scope>
    <source>
        <strain evidence="1 2">347</strain>
    </source>
</reference>
<keyword evidence="2" id="KW-1185">Reference proteome</keyword>
<dbReference type="EMBL" id="OX336137">
    <property type="protein sequence ID" value="CAI2717399.1"/>
    <property type="molecule type" value="Genomic_DNA"/>
</dbReference>
<proteinExistence type="predicted"/>
<evidence type="ECO:0000313" key="2">
    <source>
        <dbReference type="Proteomes" id="UP001157733"/>
    </source>
</evidence>
<evidence type="ECO:0000313" key="1">
    <source>
        <dbReference type="EMBL" id="CAI2717399.1"/>
    </source>
</evidence>
<protein>
    <submittedName>
        <fullName evidence="1">Integron gene cassette protein</fullName>
    </submittedName>
</protein>
<dbReference type="RefSeq" id="WP_282010341.1">
    <property type="nucleotide sequence ID" value="NZ_OX336137.1"/>
</dbReference>
<dbReference type="Proteomes" id="UP001157733">
    <property type="component" value="Chromosome"/>
</dbReference>
<sequence length="190" mass="22324">MSTIDLNQWQQLEYHDPEFVLKRLREIEFKYQDYEIDPKIRNLRTNRLRPHREGRQAALFCYGMGILKGRKVWFAPFEASDYDFIALCEDKGTACYVPIQLKELVPESANPNAELNELIGNLRKYNSPQLTVAIYLNRTTRIKFEKLECENLNLAEIWLFGSNTPDQTSWLLYGDLLTNPIPTEFVYPEP</sequence>
<organism evidence="1 2">
    <name type="scientific">Nitrospina watsonii</name>
    <dbReference type="NCBI Taxonomy" id="1323948"/>
    <lineage>
        <taxon>Bacteria</taxon>
        <taxon>Pseudomonadati</taxon>
        <taxon>Nitrospinota/Tectimicrobiota group</taxon>
        <taxon>Nitrospinota</taxon>
        <taxon>Nitrospinia</taxon>
        <taxon>Nitrospinales</taxon>
        <taxon>Nitrospinaceae</taxon>
        <taxon>Nitrospina</taxon>
    </lineage>
</organism>
<name>A0ABN8VZN9_9BACT</name>
<accession>A0ABN8VZN9</accession>
<gene>
    <name evidence="1" type="ORF">NSPWAT_0540</name>
</gene>